<keyword evidence="3" id="KW-0034">Amyloid</keyword>
<keyword evidence="7" id="KW-1185">Reference proteome</keyword>
<comment type="caution">
    <text evidence="6">The sequence shown here is derived from an EMBL/GenBank/DDBJ whole genome shotgun (WGS) entry which is preliminary data.</text>
</comment>
<keyword evidence="1" id="KW-0134">Cell wall</keyword>
<evidence type="ECO:0000256" key="4">
    <source>
        <dbReference type="SAM" id="MobiDB-lite"/>
    </source>
</evidence>
<dbReference type="OrthoDB" id="4958399at2"/>
<reference evidence="6 7" key="1">
    <citation type="submission" date="2019-03" db="EMBL/GenBank/DDBJ databases">
        <title>Genomics of glacier-inhabiting Cryobacterium strains.</title>
        <authorList>
            <person name="Liu Q."/>
            <person name="Xin Y.-H."/>
        </authorList>
    </citation>
    <scope>NUCLEOTIDE SEQUENCE [LARGE SCALE GENOMIC DNA]</scope>
    <source>
        <strain evidence="6 7">Sr36</strain>
    </source>
</reference>
<evidence type="ECO:0000256" key="2">
    <source>
        <dbReference type="ARBA" id="ARBA00022889"/>
    </source>
</evidence>
<proteinExistence type="predicted"/>
<dbReference type="PROSITE" id="PS51884">
    <property type="entry name" value="CHAPLIN"/>
    <property type="match status" value="1"/>
</dbReference>
<dbReference type="Pfam" id="PF03777">
    <property type="entry name" value="ChpA-C"/>
    <property type="match status" value="1"/>
</dbReference>
<dbReference type="Proteomes" id="UP000298154">
    <property type="component" value="Unassembled WGS sequence"/>
</dbReference>
<name>A0A4R9ANT2_9MICO</name>
<sequence length="101" mass="9566">MGIFAARAAEAPSTSGSDGIASGTQVVSDVAAPVALSGNTISVLGDSSARQDTTAAPAAPTALDAAPLGLAPTTTGIGSGAPPPAKSTPCYRLQSGDLLTG</sequence>
<feature type="region of interest" description="Disordered" evidence="4">
    <location>
        <begin position="1"/>
        <end position="22"/>
    </location>
</feature>
<evidence type="ECO:0000313" key="6">
    <source>
        <dbReference type="EMBL" id="TFD66525.1"/>
    </source>
</evidence>
<gene>
    <name evidence="6" type="ORF">E3T47_07450</name>
</gene>
<keyword evidence="1" id="KW-0964">Secreted</keyword>
<evidence type="ECO:0000259" key="5">
    <source>
        <dbReference type="PROSITE" id="PS51884"/>
    </source>
</evidence>
<keyword evidence="2" id="KW-0130">Cell adhesion</keyword>
<dbReference type="RefSeq" id="WP_134555471.1">
    <property type="nucleotide sequence ID" value="NZ_SOHK01000012.1"/>
</dbReference>
<accession>A0A4R9ANT2</accession>
<evidence type="ECO:0000256" key="1">
    <source>
        <dbReference type="ARBA" id="ARBA00022512"/>
    </source>
</evidence>
<feature type="compositionally biased region" description="Low complexity" evidence="4">
    <location>
        <begin position="52"/>
        <end position="76"/>
    </location>
</feature>
<evidence type="ECO:0000313" key="7">
    <source>
        <dbReference type="Proteomes" id="UP000298154"/>
    </source>
</evidence>
<dbReference type="EMBL" id="SOHK01000012">
    <property type="protein sequence ID" value="TFD66525.1"/>
    <property type="molecule type" value="Genomic_DNA"/>
</dbReference>
<dbReference type="AlphaFoldDB" id="A0A4R9ANT2"/>
<organism evidence="6 7">
    <name type="scientific">Cryobacterium ruanii</name>
    <dbReference type="NCBI Taxonomy" id="1259197"/>
    <lineage>
        <taxon>Bacteria</taxon>
        <taxon>Bacillati</taxon>
        <taxon>Actinomycetota</taxon>
        <taxon>Actinomycetes</taxon>
        <taxon>Micrococcales</taxon>
        <taxon>Microbacteriaceae</taxon>
        <taxon>Cryobacterium</taxon>
    </lineage>
</organism>
<feature type="domain" description="Chaplin" evidence="5">
    <location>
        <begin position="17"/>
        <end position="57"/>
    </location>
</feature>
<feature type="region of interest" description="Disordered" evidence="4">
    <location>
        <begin position="46"/>
        <end position="101"/>
    </location>
</feature>
<dbReference type="GO" id="GO:0007155">
    <property type="term" value="P:cell adhesion"/>
    <property type="evidence" value="ECO:0007669"/>
    <property type="project" value="UniProtKB-KW"/>
</dbReference>
<evidence type="ECO:0000256" key="3">
    <source>
        <dbReference type="ARBA" id="ARBA00023087"/>
    </source>
</evidence>
<protein>
    <submittedName>
        <fullName evidence="6">DUF320 domain-containing protein</fullName>
    </submittedName>
</protein>
<dbReference type="InterPro" id="IPR005528">
    <property type="entry name" value="ChpA-H"/>
</dbReference>
<feature type="compositionally biased region" description="Polar residues" evidence="4">
    <location>
        <begin position="12"/>
        <end position="22"/>
    </location>
</feature>